<dbReference type="RefSeq" id="WP_353948336.1">
    <property type="nucleotide sequence ID" value="NZ_CP159510.1"/>
</dbReference>
<keyword evidence="3 5" id="KW-1133">Transmembrane helix</keyword>
<dbReference type="PANTHER" id="PTHR33514:SF13">
    <property type="entry name" value="PROTEIN ABCI12, CHLOROPLASTIC"/>
    <property type="match status" value="1"/>
</dbReference>
<evidence type="ECO:0000256" key="1">
    <source>
        <dbReference type="ARBA" id="ARBA00004141"/>
    </source>
</evidence>
<evidence type="ECO:0000256" key="3">
    <source>
        <dbReference type="ARBA" id="ARBA00022989"/>
    </source>
</evidence>
<name>A0AAU8IEV9_9BACL</name>
<reference evidence="6" key="1">
    <citation type="submission" date="2024-06" db="EMBL/GenBank/DDBJ databases">
        <authorList>
            <person name="Fan A."/>
            <person name="Zhang F.Y."/>
            <person name="Zhang L."/>
        </authorList>
    </citation>
    <scope>NUCLEOTIDE SEQUENCE</scope>
    <source>
        <strain evidence="6">Y61</strain>
    </source>
</reference>
<dbReference type="GO" id="GO:0005886">
    <property type="term" value="C:plasma membrane"/>
    <property type="evidence" value="ECO:0007669"/>
    <property type="project" value="UniProtKB-ARBA"/>
</dbReference>
<evidence type="ECO:0000256" key="4">
    <source>
        <dbReference type="ARBA" id="ARBA00023136"/>
    </source>
</evidence>
<dbReference type="InterPro" id="IPR003339">
    <property type="entry name" value="ABC/ECF_trnsptr_transmembrane"/>
</dbReference>
<evidence type="ECO:0000256" key="5">
    <source>
        <dbReference type="SAM" id="Phobius"/>
    </source>
</evidence>
<feature type="transmembrane region" description="Helical" evidence="5">
    <location>
        <begin position="106"/>
        <end position="128"/>
    </location>
</feature>
<comment type="subcellular location">
    <subcellularLocation>
        <location evidence="1">Membrane</location>
        <topology evidence="1">Multi-pass membrane protein</topology>
    </subcellularLocation>
</comment>
<sequence length="271" mass="30761">MNKLILGRYFPGASRIHHLDPRAKLISGLAFVFITFLATNIQGLLLLWTFTFLVMFLSGTGFRTYLRGVRPLIWLILFTVALQILFTAGGDIYVDWGPFTISEFGLINAIYIFSRFVTIIFVTTVVTLTTKPVDLTDGINFLMRPLRFIHVPVEELSMMLTIALRFVPDLLDETQKIMDAQRARGAVFGEGSIFRQMKALVPVFLPIFSNSLNRGEELADIMEVRGYRAECKRSSYRALKWKMKDTVCLLVIVLLAAGFICLNLIYGSFHL</sequence>
<accession>A0AAU8IEV9</accession>
<dbReference type="EMBL" id="CP159510">
    <property type="protein sequence ID" value="XCJ17005.1"/>
    <property type="molecule type" value="Genomic_DNA"/>
</dbReference>
<dbReference type="CDD" id="cd16914">
    <property type="entry name" value="EcfT"/>
    <property type="match status" value="1"/>
</dbReference>
<gene>
    <name evidence="6" type="ORF">ABNN70_00125</name>
</gene>
<dbReference type="AlphaFoldDB" id="A0AAU8IEV9"/>
<dbReference type="Pfam" id="PF02361">
    <property type="entry name" value="CbiQ"/>
    <property type="match status" value="1"/>
</dbReference>
<protein>
    <submittedName>
        <fullName evidence="6">Energy-coupling factor transporter transmembrane component T</fullName>
    </submittedName>
</protein>
<feature type="transmembrane region" description="Helical" evidence="5">
    <location>
        <begin position="72"/>
        <end position="94"/>
    </location>
</feature>
<organism evidence="6">
    <name type="scientific">Sporolactobacillus sp. Y61</name>
    <dbReference type="NCBI Taxonomy" id="3160863"/>
    <lineage>
        <taxon>Bacteria</taxon>
        <taxon>Bacillati</taxon>
        <taxon>Bacillota</taxon>
        <taxon>Bacilli</taxon>
        <taxon>Bacillales</taxon>
        <taxon>Sporolactobacillaceae</taxon>
        <taxon>Sporolactobacillus</taxon>
    </lineage>
</organism>
<dbReference type="PANTHER" id="PTHR33514">
    <property type="entry name" value="PROTEIN ABCI12, CHLOROPLASTIC"/>
    <property type="match status" value="1"/>
</dbReference>
<evidence type="ECO:0000313" key="6">
    <source>
        <dbReference type="EMBL" id="XCJ17005.1"/>
    </source>
</evidence>
<proteinExistence type="predicted"/>
<keyword evidence="4 5" id="KW-0472">Membrane</keyword>
<keyword evidence="2 5" id="KW-0812">Transmembrane</keyword>
<feature type="transmembrane region" description="Helical" evidence="5">
    <location>
        <begin position="247"/>
        <end position="269"/>
    </location>
</feature>
<evidence type="ECO:0000256" key="2">
    <source>
        <dbReference type="ARBA" id="ARBA00022692"/>
    </source>
</evidence>